<keyword evidence="7 12" id="KW-0472">Membrane</keyword>
<evidence type="ECO:0000256" key="3">
    <source>
        <dbReference type="ARBA" id="ARBA00022516"/>
    </source>
</evidence>
<dbReference type="GO" id="GO:0004721">
    <property type="term" value="F:phosphoprotein phosphatase activity"/>
    <property type="evidence" value="ECO:0007669"/>
    <property type="project" value="UniProtKB-KW"/>
</dbReference>
<evidence type="ECO:0000259" key="13">
    <source>
        <dbReference type="PROSITE" id="PS50054"/>
    </source>
</evidence>
<keyword evidence="3" id="KW-0444">Lipid biosynthesis</keyword>
<keyword evidence="12" id="KW-1133">Transmembrane helix</keyword>
<dbReference type="PROSITE" id="PS00383">
    <property type="entry name" value="TYR_PHOSPHATASE_1"/>
    <property type="match status" value="1"/>
</dbReference>
<dbReference type="InParanoid" id="F0ZBZ2"/>
<organism evidence="15 16">
    <name type="scientific">Dictyostelium purpureum</name>
    <name type="common">Slime mold</name>
    <dbReference type="NCBI Taxonomy" id="5786"/>
    <lineage>
        <taxon>Eukaryota</taxon>
        <taxon>Amoebozoa</taxon>
        <taxon>Evosea</taxon>
        <taxon>Eumycetozoa</taxon>
        <taxon>Dictyostelia</taxon>
        <taxon>Dictyosteliales</taxon>
        <taxon>Dictyosteliaceae</taxon>
        <taxon>Dictyostelium</taxon>
    </lineage>
</organism>
<dbReference type="PROSITE" id="PS50054">
    <property type="entry name" value="TYR_PHOSPHATASE_DUAL"/>
    <property type="match status" value="1"/>
</dbReference>
<dbReference type="EMBL" id="GL870974">
    <property type="protein sequence ID" value="EGC38544.1"/>
    <property type="molecule type" value="Genomic_DNA"/>
</dbReference>
<name>F0ZBZ2_DICPU</name>
<sequence>MNNNNNFNTNNNNVISNTPQQITFTNFLTIIIPIKILITLYLFYKARLPISFARYFGRVFHFFTSPLVMLFQWAGLRGPLISQIDDNVYLGAMPMSYNIEMLVSKYQINSVVNLCDEYNGPIQQYTRYGITQLYIPVVDHYEPTVQEIKSSIDFIQRQVESGNRVFIHCKAGRGRSGAIAICWLAHSKRISIEQAQKMLLEKRSKVRRGLYKQKNVLQFYNQYCFN</sequence>
<keyword evidence="9" id="KW-1208">Phospholipid metabolism</keyword>
<dbReference type="InterPro" id="IPR000340">
    <property type="entry name" value="Dual-sp_phosphatase_cat-dom"/>
</dbReference>
<dbReference type="GeneID" id="10507124"/>
<keyword evidence="12" id="KW-0812">Transmembrane</keyword>
<evidence type="ECO:0000313" key="16">
    <source>
        <dbReference type="Proteomes" id="UP000001064"/>
    </source>
</evidence>
<keyword evidence="16" id="KW-1185">Reference proteome</keyword>
<dbReference type="RefSeq" id="XP_003284915.1">
    <property type="nucleotide sequence ID" value="XM_003284867.1"/>
</dbReference>
<dbReference type="PANTHER" id="PTHR46274:SF6">
    <property type="entry name" value="TYR_PHOSPHATASE_2 DOMAIN-CONTAINING PROTEIN"/>
    <property type="match status" value="1"/>
</dbReference>
<dbReference type="PROSITE" id="PS50056">
    <property type="entry name" value="TYR_PHOSPHATASE_2"/>
    <property type="match status" value="1"/>
</dbReference>
<evidence type="ECO:0000256" key="4">
    <source>
        <dbReference type="ARBA" id="ARBA00022801"/>
    </source>
</evidence>
<dbReference type="STRING" id="5786.F0ZBZ2"/>
<evidence type="ECO:0000313" key="15">
    <source>
        <dbReference type="EMBL" id="EGC38544.1"/>
    </source>
</evidence>
<gene>
    <name evidence="15" type="ORF">DICPUDRAFT_86492</name>
</gene>
<feature type="domain" description="Tyrosine specific protein phosphatases" evidence="14">
    <location>
        <begin position="146"/>
        <end position="203"/>
    </location>
</feature>
<evidence type="ECO:0008006" key="17">
    <source>
        <dbReference type="Google" id="ProtNLM"/>
    </source>
</evidence>
<dbReference type="OMA" id="ICWIAYS"/>
<evidence type="ECO:0000256" key="8">
    <source>
        <dbReference type="ARBA" id="ARBA00023209"/>
    </source>
</evidence>
<keyword evidence="8" id="KW-0594">Phospholipid biosynthesis</keyword>
<evidence type="ECO:0000256" key="2">
    <source>
        <dbReference type="ARBA" id="ARBA00005189"/>
    </source>
</evidence>
<evidence type="ECO:0000256" key="5">
    <source>
        <dbReference type="ARBA" id="ARBA00022912"/>
    </source>
</evidence>
<reference evidence="16" key="1">
    <citation type="journal article" date="2011" name="Genome Biol.">
        <title>Comparative genomics of the social amoebae Dictyostelium discoideum and Dictyostelium purpureum.</title>
        <authorList>
            <consortium name="US DOE Joint Genome Institute (JGI-PGF)"/>
            <person name="Sucgang R."/>
            <person name="Kuo A."/>
            <person name="Tian X."/>
            <person name="Salerno W."/>
            <person name="Parikh A."/>
            <person name="Feasley C.L."/>
            <person name="Dalin E."/>
            <person name="Tu H."/>
            <person name="Huang E."/>
            <person name="Barry K."/>
            <person name="Lindquist E."/>
            <person name="Shapiro H."/>
            <person name="Bruce D."/>
            <person name="Schmutz J."/>
            <person name="Salamov A."/>
            <person name="Fey P."/>
            <person name="Gaudet P."/>
            <person name="Anjard C."/>
            <person name="Babu M.M."/>
            <person name="Basu S."/>
            <person name="Bushmanova Y."/>
            <person name="van der Wel H."/>
            <person name="Katoh-Kurasawa M."/>
            <person name="Dinh C."/>
            <person name="Coutinho P.M."/>
            <person name="Saito T."/>
            <person name="Elias M."/>
            <person name="Schaap P."/>
            <person name="Kay R.R."/>
            <person name="Henrissat B."/>
            <person name="Eichinger L."/>
            <person name="Rivero F."/>
            <person name="Putnam N.H."/>
            <person name="West C.M."/>
            <person name="Loomis W.F."/>
            <person name="Chisholm R.L."/>
            <person name="Shaulsky G."/>
            <person name="Strassmann J.E."/>
            <person name="Queller D.C."/>
            <person name="Kuspa A."/>
            <person name="Grigoriev I.V."/>
        </authorList>
    </citation>
    <scope>NUCLEOTIDE SEQUENCE [LARGE SCALE GENOMIC DNA]</scope>
    <source>
        <strain evidence="16">QSDP1</strain>
    </source>
</reference>
<dbReference type="SMART" id="SM00195">
    <property type="entry name" value="DSPc"/>
    <property type="match status" value="1"/>
</dbReference>
<dbReference type="VEuPathDB" id="AmoebaDB:DICPUDRAFT_86492"/>
<dbReference type="GO" id="GO:0000139">
    <property type="term" value="C:Golgi membrane"/>
    <property type="evidence" value="ECO:0007669"/>
    <property type="project" value="EnsemblProtists"/>
</dbReference>
<comment type="pathway">
    <text evidence="10">Phospholipid metabolism.</text>
</comment>
<dbReference type="KEGG" id="dpp:DICPUDRAFT_86492"/>
<evidence type="ECO:0000256" key="9">
    <source>
        <dbReference type="ARBA" id="ARBA00023264"/>
    </source>
</evidence>
<comment type="catalytic activity">
    <reaction evidence="11">
        <text>1,2-dioctanoyl-sn-glycero-3-phospho-(1D-myo-inositol-5-phosphate) + H2O = 1,2-dioctanoyl-sn-glycero-3-phospho-(1D-myo-inositol) + phosphate</text>
        <dbReference type="Rhea" id="RHEA:42308"/>
        <dbReference type="ChEBI" id="CHEBI:15377"/>
        <dbReference type="ChEBI" id="CHEBI:43474"/>
        <dbReference type="ChEBI" id="CHEBI:65221"/>
        <dbReference type="ChEBI" id="CHEBI:78911"/>
    </reaction>
    <physiologicalReaction direction="left-to-right" evidence="11">
        <dbReference type="Rhea" id="RHEA:42309"/>
    </physiologicalReaction>
</comment>
<dbReference type="InterPro" id="IPR029021">
    <property type="entry name" value="Prot-tyrosine_phosphatase-like"/>
</dbReference>
<evidence type="ECO:0000256" key="10">
    <source>
        <dbReference type="ARBA" id="ARBA00025707"/>
    </source>
</evidence>
<dbReference type="GO" id="GO:0008654">
    <property type="term" value="P:phospholipid biosynthetic process"/>
    <property type="evidence" value="ECO:0007669"/>
    <property type="project" value="UniProtKB-KW"/>
</dbReference>
<dbReference type="SUPFAM" id="SSF52799">
    <property type="entry name" value="(Phosphotyrosine protein) phosphatases II"/>
    <property type="match status" value="1"/>
</dbReference>
<protein>
    <recommendedName>
        <fullName evidence="17">Protein-tyrosine-phosphatase</fullName>
    </recommendedName>
</protein>
<dbReference type="GO" id="GO:0031161">
    <property type="term" value="P:phosphatidylinositol catabolic process"/>
    <property type="evidence" value="ECO:0007669"/>
    <property type="project" value="EnsemblProtists"/>
</dbReference>
<dbReference type="OrthoDB" id="273181at2759"/>
<evidence type="ECO:0000256" key="11">
    <source>
        <dbReference type="ARBA" id="ARBA00052780"/>
    </source>
</evidence>
<dbReference type="InterPro" id="IPR016130">
    <property type="entry name" value="Tyr_Pase_AS"/>
</dbReference>
<dbReference type="Pfam" id="PF00782">
    <property type="entry name" value="DSPc"/>
    <property type="match status" value="1"/>
</dbReference>
<feature type="transmembrane region" description="Helical" evidence="12">
    <location>
        <begin position="55"/>
        <end position="74"/>
    </location>
</feature>
<evidence type="ECO:0000256" key="1">
    <source>
        <dbReference type="ARBA" id="ARBA00004370"/>
    </source>
</evidence>
<dbReference type="Proteomes" id="UP000001064">
    <property type="component" value="Unassembled WGS sequence"/>
</dbReference>
<dbReference type="eggNOG" id="KOG1719">
    <property type="taxonomic scope" value="Eukaryota"/>
</dbReference>
<dbReference type="InterPro" id="IPR000387">
    <property type="entry name" value="Tyr_Pase_dom"/>
</dbReference>
<keyword evidence="5" id="KW-0904">Protein phosphatase</keyword>
<feature type="transmembrane region" description="Helical" evidence="12">
    <location>
        <begin position="22"/>
        <end position="43"/>
    </location>
</feature>
<dbReference type="Gene3D" id="3.90.190.10">
    <property type="entry name" value="Protein tyrosine phosphatase superfamily"/>
    <property type="match status" value="1"/>
</dbReference>
<dbReference type="FunFam" id="3.90.190.10:FF:000060">
    <property type="entry name" value="Phosphatidylglycerophosphatase and protein-tyrosine phosphatase 1"/>
    <property type="match status" value="1"/>
</dbReference>
<comment type="pathway">
    <text evidence="2">Lipid metabolism.</text>
</comment>
<dbReference type="InterPro" id="IPR020422">
    <property type="entry name" value="TYR_PHOSPHATASE_DUAL_dom"/>
</dbReference>
<keyword evidence="6" id="KW-0443">Lipid metabolism</keyword>
<dbReference type="GO" id="GO:0034595">
    <property type="term" value="F:phosphatidylinositol phosphate 5-phosphatase activity"/>
    <property type="evidence" value="ECO:0007669"/>
    <property type="project" value="EnsemblProtists"/>
</dbReference>
<keyword evidence="4" id="KW-0378">Hydrolase</keyword>
<comment type="subcellular location">
    <subcellularLocation>
        <location evidence="1">Membrane</location>
    </subcellularLocation>
</comment>
<accession>F0ZBZ2</accession>
<evidence type="ECO:0000256" key="6">
    <source>
        <dbReference type="ARBA" id="ARBA00023098"/>
    </source>
</evidence>
<proteinExistence type="predicted"/>
<feature type="domain" description="Tyrosine-protein phosphatase" evidence="13">
    <location>
        <begin position="80"/>
        <end position="226"/>
    </location>
</feature>
<dbReference type="PANTHER" id="PTHR46274">
    <property type="entry name" value="PHOSPHATIDYLINOSITOL PHOSPHATASE"/>
    <property type="match status" value="1"/>
</dbReference>
<evidence type="ECO:0000259" key="14">
    <source>
        <dbReference type="PROSITE" id="PS50056"/>
    </source>
</evidence>
<evidence type="ECO:0000256" key="12">
    <source>
        <dbReference type="SAM" id="Phobius"/>
    </source>
</evidence>
<evidence type="ECO:0000256" key="7">
    <source>
        <dbReference type="ARBA" id="ARBA00023136"/>
    </source>
</evidence>
<dbReference type="AlphaFoldDB" id="F0ZBZ2"/>